<evidence type="ECO:0000256" key="2">
    <source>
        <dbReference type="SAM" id="MobiDB-lite"/>
    </source>
</evidence>
<feature type="compositionally biased region" description="Polar residues" evidence="2">
    <location>
        <begin position="123"/>
        <end position="133"/>
    </location>
</feature>
<dbReference type="EMBL" id="JANBQB010000033">
    <property type="protein sequence ID" value="KAJ1984014.1"/>
    <property type="molecule type" value="Genomic_DNA"/>
</dbReference>
<dbReference type="PANTHER" id="PTHR13677:SF0">
    <property type="entry name" value="LD41638P"/>
    <property type="match status" value="1"/>
</dbReference>
<feature type="region of interest" description="Disordered" evidence="2">
    <location>
        <begin position="265"/>
        <end position="291"/>
    </location>
</feature>
<organism evidence="4 5">
    <name type="scientific">Dimargaris verticillata</name>
    <dbReference type="NCBI Taxonomy" id="2761393"/>
    <lineage>
        <taxon>Eukaryota</taxon>
        <taxon>Fungi</taxon>
        <taxon>Fungi incertae sedis</taxon>
        <taxon>Zoopagomycota</taxon>
        <taxon>Kickxellomycotina</taxon>
        <taxon>Dimargaritomycetes</taxon>
        <taxon>Dimargaritales</taxon>
        <taxon>Dimargaritaceae</taxon>
        <taxon>Dimargaris</taxon>
    </lineage>
</organism>
<keyword evidence="5" id="KW-1185">Reference proteome</keyword>
<comment type="similarity">
    <text evidence="1">Belongs to the DENND6 family.</text>
</comment>
<proteinExistence type="inferred from homology"/>
<protein>
    <recommendedName>
        <fullName evidence="3">UDENN domain-containing protein</fullName>
    </recommendedName>
</protein>
<dbReference type="PANTHER" id="PTHR13677">
    <property type="entry name" value="LD41638P"/>
    <property type="match status" value="1"/>
</dbReference>
<feature type="compositionally biased region" description="Polar residues" evidence="2">
    <location>
        <begin position="146"/>
        <end position="158"/>
    </location>
</feature>
<evidence type="ECO:0000259" key="3">
    <source>
        <dbReference type="PROSITE" id="PS50211"/>
    </source>
</evidence>
<dbReference type="InterPro" id="IPR037516">
    <property type="entry name" value="Tripartite_DENN"/>
</dbReference>
<accession>A0A9W8BCD4</accession>
<feature type="compositionally biased region" description="Low complexity" evidence="2">
    <location>
        <begin position="460"/>
        <end position="477"/>
    </location>
</feature>
<feature type="region of interest" description="Disordered" evidence="2">
    <location>
        <begin position="112"/>
        <end position="158"/>
    </location>
</feature>
<sequence>MQRSVSQQRSPSGGQLSPRSRTISHEMLHMLHQRRVASPIGADLGPAQQWLLAFCTVNFDLDYGPTIDTVYPPRDFSPDEAKVIAFSAFPDSAIGNLGDTVYTFRVRLNPQPSSPTPCHGAPCSSSESPNASHRSGIAPGDRQRAHSTNTQAATPHQTQLMQSLDRLQQRQLRTPSPDDKMPSTVVNTADASFYYGYVFFRQKKDPGVRRGCFQKSLVLLSPLPYHGLFTKIVSLLGPPYFELGPSVLEAACQVIAHDWPSPFTGEQQSPTSLLDEKPVHASPTSNGHHTSRALQYPAGAGKLVQLPFLGTLFQVELPTHTGHQLLETCAFDMCRLDPSHQILATVPIDALITTFQAHLGDLWKCWEIMMLAEPLVVMASSPDVCSQAVLALVDLIQPITYCGDVRPYFTIQDADFKSYVAKNRVPSNVVLGVSNPFFEQALDHWPHVIRLPKRPIAGMTASTASTTGTSGQRTSSSNPSRRQVLASLHSAGGWLASAEPKTGLQTKRKSVVVRDKALLEKVAKALEAGYSSSYILNNLLRRHFLDLTERFLVPLNRYFSTLIPKIINLSTAQRRPKLKPFSQDEFLKSLQEHGSQMPLKNNTFGGGVDAYITFYRQFLTCGNFATWLHYRTEQAQEELHKRYCQVLCSTNLQQWIPGRSEHEIIGLLLILRQEIASLGSRTNDSLHHLSRTQRGLQSARTVSMPNYALKKDTLLKLIQQAQFLLHSLAPELRDSLQPYDY</sequence>
<name>A0A9W8BCD4_9FUNG</name>
<evidence type="ECO:0000256" key="1">
    <source>
        <dbReference type="ARBA" id="ARBA00007159"/>
    </source>
</evidence>
<reference evidence="4" key="1">
    <citation type="submission" date="2022-07" db="EMBL/GenBank/DDBJ databases">
        <title>Phylogenomic reconstructions and comparative analyses of Kickxellomycotina fungi.</title>
        <authorList>
            <person name="Reynolds N.K."/>
            <person name="Stajich J.E."/>
            <person name="Barry K."/>
            <person name="Grigoriev I.V."/>
            <person name="Crous P."/>
            <person name="Smith M.E."/>
        </authorList>
    </citation>
    <scope>NUCLEOTIDE SEQUENCE</scope>
    <source>
        <strain evidence="4">RSA 567</strain>
    </source>
</reference>
<dbReference type="Proteomes" id="UP001151582">
    <property type="component" value="Unassembled WGS sequence"/>
</dbReference>
<dbReference type="PROSITE" id="PS50211">
    <property type="entry name" value="DENN"/>
    <property type="match status" value="1"/>
</dbReference>
<feature type="region of interest" description="Disordered" evidence="2">
    <location>
        <begin position="460"/>
        <end position="482"/>
    </location>
</feature>
<dbReference type="GO" id="GO:0005085">
    <property type="term" value="F:guanyl-nucleotide exchange factor activity"/>
    <property type="evidence" value="ECO:0007669"/>
    <property type="project" value="InterPro"/>
</dbReference>
<dbReference type="OrthoDB" id="10265409at2759"/>
<feature type="region of interest" description="Disordered" evidence="2">
    <location>
        <begin position="1"/>
        <end position="20"/>
    </location>
</feature>
<dbReference type="AlphaFoldDB" id="A0A9W8BCD4"/>
<evidence type="ECO:0000313" key="5">
    <source>
        <dbReference type="Proteomes" id="UP001151582"/>
    </source>
</evidence>
<feature type="domain" description="UDENN" evidence="3">
    <location>
        <begin position="52"/>
        <end position="638"/>
    </location>
</feature>
<evidence type="ECO:0000313" key="4">
    <source>
        <dbReference type="EMBL" id="KAJ1984014.1"/>
    </source>
</evidence>
<dbReference type="InterPro" id="IPR024224">
    <property type="entry name" value="DENND6"/>
</dbReference>
<gene>
    <name evidence="4" type="ORF">H4R34_000922</name>
</gene>
<dbReference type="GO" id="GO:0055037">
    <property type="term" value="C:recycling endosome"/>
    <property type="evidence" value="ECO:0007669"/>
    <property type="project" value="TreeGrafter"/>
</dbReference>
<comment type="caution">
    <text evidence="4">The sequence shown here is derived from an EMBL/GenBank/DDBJ whole genome shotgun (WGS) entry which is preliminary data.</text>
</comment>